<comment type="function">
    <text evidence="6 9">Catalyzes cyclization of the linear tetrapyrrole, hydroxymethylbilane, to the macrocyclic uroporphyrinogen III.</text>
</comment>
<dbReference type="Pfam" id="PF02602">
    <property type="entry name" value="HEM4"/>
    <property type="match status" value="1"/>
</dbReference>
<evidence type="ECO:0000256" key="6">
    <source>
        <dbReference type="ARBA" id="ARBA00037589"/>
    </source>
</evidence>
<evidence type="ECO:0000313" key="12">
    <source>
        <dbReference type="Proteomes" id="UP000184164"/>
    </source>
</evidence>
<dbReference type="InterPro" id="IPR003754">
    <property type="entry name" value="4pyrrol_synth_uPrphyn_synth"/>
</dbReference>
<evidence type="ECO:0000256" key="3">
    <source>
        <dbReference type="ARBA" id="ARBA00013109"/>
    </source>
</evidence>
<dbReference type="AlphaFoldDB" id="A0A1M5EIJ0"/>
<accession>A0A1M5EIJ0</accession>
<comment type="catalytic activity">
    <reaction evidence="8 9">
        <text>hydroxymethylbilane = uroporphyrinogen III + H2O</text>
        <dbReference type="Rhea" id="RHEA:18965"/>
        <dbReference type="ChEBI" id="CHEBI:15377"/>
        <dbReference type="ChEBI" id="CHEBI:57308"/>
        <dbReference type="ChEBI" id="CHEBI:57845"/>
        <dbReference type="EC" id="4.2.1.75"/>
    </reaction>
</comment>
<organism evidence="11 12">
    <name type="scientific">Mariniphaga anaerophila</name>
    <dbReference type="NCBI Taxonomy" id="1484053"/>
    <lineage>
        <taxon>Bacteria</taxon>
        <taxon>Pseudomonadati</taxon>
        <taxon>Bacteroidota</taxon>
        <taxon>Bacteroidia</taxon>
        <taxon>Marinilabiliales</taxon>
        <taxon>Prolixibacteraceae</taxon>
        <taxon>Mariniphaga</taxon>
    </lineage>
</organism>
<dbReference type="PANTHER" id="PTHR38042">
    <property type="entry name" value="UROPORPHYRINOGEN-III SYNTHASE, CHLOROPLASTIC"/>
    <property type="match status" value="1"/>
</dbReference>
<evidence type="ECO:0000256" key="4">
    <source>
        <dbReference type="ARBA" id="ARBA00023239"/>
    </source>
</evidence>
<evidence type="ECO:0000256" key="5">
    <source>
        <dbReference type="ARBA" id="ARBA00023244"/>
    </source>
</evidence>
<dbReference type="PANTHER" id="PTHR38042:SF1">
    <property type="entry name" value="UROPORPHYRINOGEN-III SYNTHASE, CHLOROPLASTIC"/>
    <property type="match status" value="1"/>
</dbReference>
<reference evidence="11 12" key="1">
    <citation type="submission" date="2016-11" db="EMBL/GenBank/DDBJ databases">
        <authorList>
            <person name="Jaros S."/>
            <person name="Januszkiewicz K."/>
            <person name="Wedrychowicz H."/>
        </authorList>
    </citation>
    <scope>NUCLEOTIDE SEQUENCE [LARGE SCALE GENOMIC DNA]</scope>
    <source>
        <strain evidence="11 12">DSM 26910</strain>
    </source>
</reference>
<dbReference type="SUPFAM" id="SSF69618">
    <property type="entry name" value="HemD-like"/>
    <property type="match status" value="1"/>
</dbReference>
<dbReference type="EMBL" id="FQUM01000009">
    <property type="protein sequence ID" value="SHF79078.1"/>
    <property type="molecule type" value="Genomic_DNA"/>
</dbReference>
<dbReference type="CDD" id="cd06578">
    <property type="entry name" value="HemD"/>
    <property type="match status" value="1"/>
</dbReference>
<keyword evidence="12" id="KW-1185">Reference proteome</keyword>
<protein>
    <recommendedName>
        <fullName evidence="7 9">Uroporphyrinogen-III synthase</fullName>
        <ecNumber evidence="3 9">4.2.1.75</ecNumber>
    </recommendedName>
</protein>
<dbReference type="InterPro" id="IPR039793">
    <property type="entry name" value="UROS/Hem4"/>
</dbReference>
<gene>
    <name evidence="11" type="ORF">SAMN05444274_10952</name>
</gene>
<dbReference type="InterPro" id="IPR036108">
    <property type="entry name" value="4pyrrol_syn_uPrphyn_synt_sf"/>
</dbReference>
<dbReference type="EC" id="4.2.1.75" evidence="3 9"/>
<comment type="pathway">
    <text evidence="1 9">Porphyrin-containing compound metabolism; protoporphyrin-IX biosynthesis; coproporphyrinogen-III from 5-aminolevulinate: step 3/4.</text>
</comment>
<dbReference type="UniPathway" id="UPA00251">
    <property type="reaction ID" value="UER00320"/>
</dbReference>
<dbReference type="Gene3D" id="3.40.50.10090">
    <property type="match status" value="2"/>
</dbReference>
<sequence>MNQPLQNKVFISTRPAGMSNEINCLLTEKGAAVLEFPLIEISKTQLSFTEKKQFTRLNQFQWLILTSSNGVWIFFEILQEINGNQKLPENLKIAAIGEKTKETLESFGYRAAFVNPGATAEDFSEPFANRLKTETTKPKVLLPVGNLARTVIQSSLKEVANCTRINIYQTEMPLKTDKNIAERIKNNRYDMLIFTSPSGIRNFVKTFPKLKNISMACIGDITAGAAINNGFHPLIVAENSSSKGIVESILNYYISKT</sequence>
<dbReference type="Proteomes" id="UP000184164">
    <property type="component" value="Unassembled WGS sequence"/>
</dbReference>
<name>A0A1M5EIJ0_9BACT</name>
<dbReference type="OrthoDB" id="9815856at2"/>
<evidence type="ECO:0000259" key="10">
    <source>
        <dbReference type="Pfam" id="PF02602"/>
    </source>
</evidence>
<evidence type="ECO:0000256" key="8">
    <source>
        <dbReference type="ARBA" id="ARBA00048617"/>
    </source>
</evidence>
<dbReference type="GO" id="GO:0004852">
    <property type="term" value="F:uroporphyrinogen-III synthase activity"/>
    <property type="evidence" value="ECO:0007669"/>
    <property type="project" value="UniProtKB-UniRule"/>
</dbReference>
<evidence type="ECO:0000256" key="7">
    <source>
        <dbReference type="ARBA" id="ARBA00040167"/>
    </source>
</evidence>
<proteinExistence type="inferred from homology"/>
<evidence type="ECO:0000256" key="2">
    <source>
        <dbReference type="ARBA" id="ARBA00008133"/>
    </source>
</evidence>
<feature type="domain" description="Tetrapyrrole biosynthesis uroporphyrinogen III synthase" evidence="10">
    <location>
        <begin position="21"/>
        <end position="246"/>
    </location>
</feature>
<dbReference type="GO" id="GO:0006782">
    <property type="term" value="P:protoporphyrinogen IX biosynthetic process"/>
    <property type="evidence" value="ECO:0007669"/>
    <property type="project" value="UniProtKB-UniRule"/>
</dbReference>
<dbReference type="STRING" id="1484053.SAMN05444274_10952"/>
<evidence type="ECO:0000313" key="11">
    <source>
        <dbReference type="EMBL" id="SHF79078.1"/>
    </source>
</evidence>
<dbReference type="GO" id="GO:0006780">
    <property type="term" value="P:uroporphyrinogen III biosynthetic process"/>
    <property type="evidence" value="ECO:0007669"/>
    <property type="project" value="UniProtKB-UniRule"/>
</dbReference>
<keyword evidence="4 9" id="KW-0456">Lyase</keyword>
<comment type="similarity">
    <text evidence="2 9">Belongs to the uroporphyrinogen-III synthase family.</text>
</comment>
<keyword evidence="5 9" id="KW-0627">Porphyrin biosynthesis</keyword>
<evidence type="ECO:0000256" key="9">
    <source>
        <dbReference type="RuleBase" id="RU366031"/>
    </source>
</evidence>
<evidence type="ECO:0000256" key="1">
    <source>
        <dbReference type="ARBA" id="ARBA00004772"/>
    </source>
</evidence>